<feature type="DNA-binding region" description="H-T-H motif" evidence="4">
    <location>
        <begin position="23"/>
        <end position="42"/>
    </location>
</feature>
<name>A0A1H5M7L7_9ACTN</name>
<dbReference type="OrthoDB" id="3869819at2"/>
<evidence type="ECO:0000256" key="2">
    <source>
        <dbReference type="ARBA" id="ARBA00023125"/>
    </source>
</evidence>
<evidence type="ECO:0000256" key="3">
    <source>
        <dbReference type="ARBA" id="ARBA00023163"/>
    </source>
</evidence>
<dbReference type="STRING" id="561176.SAMN04488561_2985"/>
<dbReference type="GO" id="GO:0003700">
    <property type="term" value="F:DNA-binding transcription factor activity"/>
    <property type="evidence" value="ECO:0007669"/>
    <property type="project" value="TreeGrafter"/>
</dbReference>
<dbReference type="AlphaFoldDB" id="A0A1H5M7L7"/>
<dbReference type="InterPro" id="IPR050109">
    <property type="entry name" value="HTH-type_TetR-like_transc_reg"/>
</dbReference>
<dbReference type="Proteomes" id="UP000181980">
    <property type="component" value="Unassembled WGS sequence"/>
</dbReference>
<evidence type="ECO:0000259" key="5">
    <source>
        <dbReference type="PROSITE" id="PS50977"/>
    </source>
</evidence>
<dbReference type="EMBL" id="FNUC01000003">
    <property type="protein sequence ID" value="SEE85275.1"/>
    <property type="molecule type" value="Genomic_DNA"/>
</dbReference>
<dbReference type="RefSeq" id="WP_069111915.1">
    <property type="nucleotide sequence ID" value="NZ_FNUC01000003.1"/>
</dbReference>
<dbReference type="PANTHER" id="PTHR30055">
    <property type="entry name" value="HTH-TYPE TRANSCRIPTIONAL REGULATOR RUTR"/>
    <property type="match status" value="1"/>
</dbReference>
<feature type="domain" description="HTH tetR-type" evidence="5">
    <location>
        <begin position="2"/>
        <end position="60"/>
    </location>
</feature>
<keyword evidence="7" id="KW-1185">Reference proteome</keyword>
<dbReference type="SUPFAM" id="SSF48498">
    <property type="entry name" value="Tetracyclin repressor-like, C-terminal domain"/>
    <property type="match status" value="1"/>
</dbReference>
<dbReference type="InterPro" id="IPR009057">
    <property type="entry name" value="Homeodomain-like_sf"/>
</dbReference>
<keyword evidence="1" id="KW-0805">Transcription regulation</keyword>
<organism evidence="6 7">
    <name type="scientific">Jiangella alba</name>
    <dbReference type="NCBI Taxonomy" id="561176"/>
    <lineage>
        <taxon>Bacteria</taxon>
        <taxon>Bacillati</taxon>
        <taxon>Actinomycetota</taxon>
        <taxon>Actinomycetes</taxon>
        <taxon>Jiangellales</taxon>
        <taxon>Jiangellaceae</taxon>
        <taxon>Jiangella</taxon>
    </lineage>
</organism>
<reference evidence="7" key="1">
    <citation type="submission" date="2016-10" db="EMBL/GenBank/DDBJ databases">
        <authorList>
            <person name="Varghese N."/>
            <person name="Submissions S."/>
        </authorList>
    </citation>
    <scope>NUCLEOTIDE SEQUENCE [LARGE SCALE GENOMIC DNA]</scope>
    <source>
        <strain evidence="7">DSM 45237</strain>
    </source>
</reference>
<dbReference type="InterPro" id="IPR036271">
    <property type="entry name" value="Tet_transcr_reg_TetR-rel_C_sf"/>
</dbReference>
<dbReference type="SUPFAM" id="SSF46689">
    <property type="entry name" value="Homeodomain-like"/>
    <property type="match status" value="1"/>
</dbReference>
<keyword evidence="3" id="KW-0804">Transcription</keyword>
<protein>
    <submittedName>
        <fullName evidence="6">DNA-binding transcriptional regulator, AcrR family</fullName>
    </submittedName>
</protein>
<dbReference type="InterPro" id="IPR001647">
    <property type="entry name" value="HTH_TetR"/>
</dbReference>
<evidence type="ECO:0000313" key="7">
    <source>
        <dbReference type="Proteomes" id="UP000181980"/>
    </source>
</evidence>
<sequence length="181" mass="19202">MSRSPRSLLDVATEALLASPGASLTEVAAAAGVSRTTLHRHYPTRHALLLAVAEHSVTRVERAYAGAGLDAAGDDAAAALRRLLTALIPLGPQLEFIHRERSLDDDHGLHARFDALDDLVTGLVRRGQDAGVLRADLPAWWLVSSLNGAVYGAWELIDLGRLAPLDAPGLLLTTLLDGIGR</sequence>
<dbReference type="GO" id="GO:0000976">
    <property type="term" value="F:transcription cis-regulatory region binding"/>
    <property type="evidence" value="ECO:0007669"/>
    <property type="project" value="TreeGrafter"/>
</dbReference>
<dbReference type="Gene3D" id="1.10.357.10">
    <property type="entry name" value="Tetracycline Repressor, domain 2"/>
    <property type="match status" value="1"/>
</dbReference>
<evidence type="ECO:0000256" key="4">
    <source>
        <dbReference type="PROSITE-ProRule" id="PRU00335"/>
    </source>
</evidence>
<gene>
    <name evidence="6" type="ORF">SAMN04488561_2985</name>
</gene>
<accession>A0A1H5M7L7</accession>
<keyword evidence="2 4" id="KW-0238">DNA-binding</keyword>
<dbReference type="PROSITE" id="PS50977">
    <property type="entry name" value="HTH_TETR_2"/>
    <property type="match status" value="1"/>
</dbReference>
<evidence type="ECO:0000313" key="6">
    <source>
        <dbReference type="EMBL" id="SEE85275.1"/>
    </source>
</evidence>
<dbReference type="Pfam" id="PF00440">
    <property type="entry name" value="TetR_N"/>
    <property type="match status" value="1"/>
</dbReference>
<dbReference type="PANTHER" id="PTHR30055:SF234">
    <property type="entry name" value="HTH-TYPE TRANSCRIPTIONAL REGULATOR BETI"/>
    <property type="match status" value="1"/>
</dbReference>
<evidence type="ECO:0000256" key="1">
    <source>
        <dbReference type="ARBA" id="ARBA00023015"/>
    </source>
</evidence>
<proteinExistence type="predicted"/>